<sequence length="426" mass="48651">MLKIVIAEDAAIEREGLVRSIDWTGLGLELTGAAEDGRQAWELVEKHRPDLLLTDIKMPLMDGIELAKLVRERYPSTKVLFFSGYEDFNFALEAIKSKVCEYILKPYTLGEITAAIRKAAEQALEERRKLKKDRDMVWDESRFYREEKTFKTLLYGLHQGEFALEELGLLDPKPAFALMLARIEPQTDDGGNDELAKQRSSLILRELLKKREAEMAGGKLFSNREGELLLLLNDERHALCDKETMGRIGLQLLEWIRSRMKAEAVIAASCPVGDLRQLADCYMQTLETLKLGEGVGKEPILFYEDMNGIEAFTRMDKIVKSAESIIRKRYMEPITLDEIAQEVYMSPNYLNAIFKKIKRVNMHKFLIEVRVAKAAELLQGTDAVISRVAESVGYKNIAHFSTVFKKHTGMSPMEYRDGSAIKRTKW</sequence>
<keyword evidence="7" id="KW-0804">Transcription</keyword>
<dbReference type="Proteomes" id="UP000250369">
    <property type="component" value="Unassembled WGS sequence"/>
</dbReference>
<dbReference type="InterPro" id="IPR009057">
    <property type="entry name" value="Homeodomain-like_sf"/>
</dbReference>
<dbReference type="PROSITE" id="PS50110">
    <property type="entry name" value="RESPONSE_REGULATORY"/>
    <property type="match status" value="1"/>
</dbReference>
<dbReference type="PROSITE" id="PS00041">
    <property type="entry name" value="HTH_ARAC_FAMILY_1"/>
    <property type="match status" value="1"/>
</dbReference>
<evidence type="ECO:0000256" key="1">
    <source>
        <dbReference type="ARBA" id="ARBA00004496"/>
    </source>
</evidence>
<dbReference type="GO" id="GO:0000160">
    <property type="term" value="P:phosphorelay signal transduction system"/>
    <property type="evidence" value="ECO:0007669"/>
    <property type="project" value="UniProtKB-KW"/>
</dbReference>
<organism evidence="11 12">
    <name type="scientific">Paenibacillus contaminans</name>
    <dbReference type="NCBI Taxonomy" id="450362"/>
    <lineage>
        <taxon>Bacteria</taxon>
        <taxon>Bacillati</taxon>
        <taxon>Bacillota</taxon>
        <taxon>Bacilli</taxon>
        <taxon>Bacillales</taxon>
        <taxon>Paenibacillaceae</taxon>
        <taxon>Paenibacillus</taxon>
    </lineage>
</organism>
<name>A0A329MNZ0_9BACL</name>
<evidence type="ECO:0000256" key="7">
    <source>
        <dbReference type="ARBA" id="ARBA00023163"/>
    </source>
</evidence>
<keyword evidence="12" id="KW-1185">Reference proteome</keyword>
<dbReference type="EMBL" id="QMFB01000004">
    <property type="protein sequence ID" value="RAV21619.1"/>
    <property type="molecule type" value="Genomic_DNA"/>
</dbReference>
<dbReference type="OrthoDB" id="9794370at2"/>
<dbReference type="Pfam" id="PF00072">
    <property type="entry name" value="Response_reg"/>
    <property type="match status" value="1"/>
</dbReference>
<dbReference type="Pfam" id="PF17853">
    <property type="entry name" value="GGDEF_2"/>
    <property type="match status" value="1"/>
</dbReference>
<gene>
    <name evidence="11" type="ORF">DQG23_10195</name>
</gene>
<evidence type="ECO:0000256" key="6">
    <source>
        <dbReference type="ARBA" id="ARBA00023125"/>
    </source>
</evidence>
<evidence type="ECO:0000259" key="10">
    <source>
        <dbReference type="PROSITE" id="PS50110"/>
    </source>
</evidence>
<dbReference type="RefSeq" id="WP_113030709.1">
    <property type="nucleotide sequence ID" value="NZ_QMFB01000004.1"/>
</dbReference>
<dbReference type="InterPro" id="IPR020449">
    <property type="entry name" value="Tscrpt_reg_AraC-type_HTH"/>
</dbReference>
<keyword evidence="3 8" id="KW-0597">Phosphoprotein</keyword>
<dbReference type="InterPro" id="IPR051552">
    <property type="entry name" value="HptR"/>
</dbReference>
<dbReference type="GO" id="GO:0003700">
    <property type="term" value="F:DNA-binding transcription factor activity"/>
    <property type="evidence" value="ECO:0007669"/>
    <property type="project" value="InterPro"/>
</dbReference>
<dbReference type="InterPro" id="IPR018060">
    <property type="entry name" value="HTH_AraC"/>
</dbReference>
<keyword evidence="5" id="KW-0805">Transcription regulation</keyword>
<dbReference type="PROSITE" id="PS01124">
    <property type="entry name" value="HTH_ARAC_FAMILY_2"/>
    <property type="match status" value="1"/>
</dbReference>
<accession>A0A329MNZ0</accession>
<comment type="caution">
    <text evidence="11">The sequence shown here is derived from an EMBL/GenBank/DDBJ whole genome shotgun (WGS) entry which is preliminary data.</text>
</comment>
<evidence type="ECO:0000256" key="4">
    <source>
        <dbReference type="ARBA" id="ARBA00023012"/>
    </source>
</evidence>
<dbReference type="SMART" id="SM00342">
    <property type="entry name" value="HTH_ARAC"/>
    <property type="match status" value="1"/>
</dbReference>
<keyword evidence="4" id="KW-0902">Two-component regulatory system</keyword>
<evidence type="ECO:0000259" key="9">
    <source>
        <dbReference type="PROSITE" id="PS01124"/>
    </source>
</evidence>
<dbReference type="PRINTS" id="PR00032">
    <property type="entry name" value="HTHARAC"/>
</dbReference>
<evidence type="ECO:0000256" key="2">
    <source>
        <dbReference type="ARBA" id="ARBA00022490"/>
    </source>
</evidence>
<dbReference type="PANTHER" id="PTHR42713">
    <property type="entry name" value="HISTIDINE KINASE-RELATED"/>
    <property type="match status" value="1"/>
</dbReference>
<feature type="modified residue" description="4-aspartylphosphate" evidence="8">
    <location>
        <position position="55"/>
    </location>
</feature>
<dbReference type="AlphaFoldDB" id="A0A329MNZ0"/>
<evidence type="ECO:0000256" key="8">
    <source>
        <dbReference type="PROSITE-ProRule" id="PRU00169"/>
    </source>
</evidence>
<dbReference type="Gene3D" id="1.10.10.60">
    <property type="entry name" value="Homeodomain-like"/>
    <property type="match status" value="2"/>
</dbReference>
<comment type="subcellular location">
    <subcellularLocation>
        <location evidence="1">Cytoplasm</location>
    </subcellularLocation>
</comment>
<dbReference type="InterPro" id="IPR018062">
    <property type="entry name" value="HTH_AraC-typ_CS"/>
</dbReference>
<dbReference type="GO" id="GO:0005737">
    <property type="term" value="C:cytoplasm"/>
    <property type="evidence" value="ECO:0007669"/>
    <property type="project" value="UniProtKB-SubCell"/>
</dbReference>
<dbReference type="GO" id="GO:0043565">
    <property type="term" value="F:sequence-specific DNA binding"/>
    <property type="evidence" value="ECO:0007669"/>
    <property type="project" value="InterPro"/>
</dbReference>
<feature type="domain" description="HTH araC/xylS-type" evidence="9">
    <location>
        <begin position="320"/>
        <end position="418"/>
    </location>
</feature>
<feature type="domain" description="Response regulatory" evidence="10">
    <location>
        <begin position="3"/>
        <end position="120"/>
    </location>
</feature>
<keyword evidence="2" id="KW-0963">Cytoplasm</keyword>
<dbReference type="Pfam" id="PF12833">
    <property type="entry name" value="HTH_18"/>
    <property type="match status" value="1"/>
</dbReference>
<evidence type="ECO:0000256" key="3">
    <source>
        <dbReference type="ARBA" id="ARBA00022553"/>
    </source>
</evidence>
<dbReference type="SMART" id="SM00448">
    <property type="entry name" value="REC"/>
    <property type="match status" value="1"/>
</dbReference>
<dbReference type="CDD" id="cd17536">
    <property type="entry name" value="REC_YesN-like"/>
    <property type="match status" value="1"/>
</dbReference>
<keyword evidence="6" id="KW-0238">DNA-binding</keyword>
<dbReference type="PANTHER" id="PTHR42713:SF3">
    <property type="entry name" value="TRANSCRIPTIONAL REGULATORY PROTEIN HPTR"/>
    <property type="match status" value="1"/>
</dbReference>
<dbReference type="Gene3D" id="3.40.50.2300">
    <property type="match status" value="1"/>
</dbReference>
<dbReference type="InterPro" id="IPR011006">
    <property type="entry name" value="CheY-like_superfamily"/>
</dbReference>
<evidence type="ECO:0000256" key="5">
    <source>
        <dbReference type="ARBA" id="ARBA00023015"/>
    </source>
</evidence>
<dbReference type="SUPFAM" id="SSF46689">
    <property type="entry name" value="Homeodomain-like"/>
    <property type="match status" value="2"/>
</dbReference>
<evidence type="ECO:0000313" key="12">
    <source>
        <dbReference type="Proteomes" id="UP000250369"/>
    </source>
</evidence>
<protein>
    <recommendedName>
        <fullName evidence="13">DNA-binding response regulator</fullName>
    </recommendedName>
</protein>
<evidence type="ECO:0008006" key="13">
    <source>
        <dbReference type="Google" id="ProtNLM"/>
    </source>
</evidence>
<proteinExistence type="predicted"/>
<dbReference type="InterPro" id="IPR001789">
    <property type="entry name" value="Sig_transdc_resp-reg_receiver"/>
</dbReference>
<dbReference type="SUPFAM" id="SSF52172">
    <property type="entry name" value="CheY-like"/>
    <property type="match status" value="1"/>
</dbReference>
<dbReference type="InterPro" id="IPR041522">
    <property type="entry name" value="CdaR_GGDEF"/>
</dbReference>
<reference evidence="11 12" key="1">
    <citation type="journal article" date="2009" name="Int. J. Syst. Evol. Microbiol.">
        <title>Paenibacillus contaminans sp. nov., isolated from a contaminated laboratory plate.</title>
        <authorList>
            <person name="Chou J.H."/>
            <person name="Lee J.H."/>
            <person name="Lin M.C."/>
            <person name="Chang P.S."/>
            <person name="Arun A.B."/>
            <person name="Young C.C."/>
            <person name="Chen W.M."/>
        </authorList>
    </citation>
    <scope>NUCLEOTIDE SEQUENCE [LARGE SCALE GENOMIC DNA]</scope>
    <source>
        <strain evidence="11 12">CKOBP-6</strain>
    </source>
</reference>
<evidence type="ECO:0000313" key="11">
    <source>
        <dbReference type="EMBL" id="RAV21619.1"/>
    </source>
</evidence>